<keyword evidence="4" id="KW-1185">Reference proteome</keyword>
<accession>A0ABM6MWV4</accession>
<name>A0ABM6MWV4_9FLAO</name>
<dbReference type="PANTHER" id="PTHR37938:SF1">
    <property type="entry name" value="BLL0215 PROTEIN"/>
    <property type="match status" value="1"/>
</dbReference>
<sequence>MKNLSKDREQNLDRYNEIVYDAKIHWISFILPIIFTVLGILGLLSFTFTIGFFKIISLALTVLLFKGVLGILQLKFTKILITKRFLTVTTGIINRTTVDISLHRVEGKKIYQSFLGRIFNYGRVYVSTGEITKSFVIEDPNNMKNILSEAF</sequence>
<reference evidence="3 4" key="1">
    <citation type="submission" date="2017-09" db="EMBL/GenBank/DDBJ databases">
        <title>Complete circularized genomes of four mosquito-derived Elizabethkingia anophelis isolates.</title>
        <authorList>
            <person name="Nicholson A.C."/>
            <person name="Xu J."/>
        </authorList>
    </citation>
    <scope>NUCLEOTIDE SEQUENCE [LARGE SCALE GENOMIC DNA]</scope>
    <source>
        <strain evidence="3 4">R26</strain>
    </source>
</reference>
<protein>
    <recommendedName>
        <fullName evidence="2">YdbS-like PH domain-containing protein</fullName>
    </recommendedName>
</protein>
<evidence type="ECO:0000313" key="4">
    <source>
        <dbReference type="Proteomes" id="UP000190057"/>
    </source>
</evidence>
<dbReference type="PANTHER" id="PTHR37938">
    <property type="entry name" value="BLL0215 PROTEIN"/>
    <property type="match status" value="1"/>
</dbReference>
<dbReference type="EMBL" id="CP023401">
    <property type="protein sequence ID" value="ATC37730.1"/>
    <property type="molecule type" value="Genomic_DNA"/>
</dbReference>
<gene>
    <name evidence="3" type="ORF">BAZ09_016435</name>
</gene>
<keyword evidence="1" id="KW-1133">Transmembrane helix</keyword>
<organism evidence="3 4">
    <name type="scientific">Elizabethkingia anophelis R26</name>
    <dbReference type="NCBI Taxonomy" id="1246994"/>
    <lineage>
        <taxon>Bacteria</taxon>
        <taxon>Pseudomonadati</taxon>
        <taxon>Bacteroidota</taxon>
        <taxon>Flavobacteriia</taxon>
        <taxon>Flavobacteriales</taxon>
        <taxon>Weeksellaceae</taxon>
        <taxon>Elizabethkingia</taxon>
    </lineage>
</organism>
<evidence type="ECO:0000256" key="1">
    <source>
        <dbReference type="SAM" id="Phobius"/>
    </source>
</evidence>
<evidence type="ECO:0000259" key="2">
    <source>
        <dbReference type="Pfam" id="PF03703"/>
    </source>
</evidence>
<dbReference type="Pfam" id="PF03703">
    <property type="entry name" value="bPH_2"/>
    <property type="match status" value="1"/>
</dbReference>
<keyword evidence="1" id="KW-0472">Membrane</keyword>
<feature type="transmembrane region" description="Helical" evidence="1">
    <location>
        <begin position="52"/>
        <end position="74"/>
    </location>
</feature>
<dbReference type="RefSeq" id="WP_009090748.1">
    <property type="nucleotide sequence ID" value="NZ_ANIW01000033.1"/>
</dbReference>
<dbReference type="InterPro" id="IPR005182">
    <property type="entry name" value="YdbS-like_PH"/>
</dbReference>
<dbReference type="GeneID" id="56686079"/>
<feature type="domain" description="YdbS-like PH" evidence="2">
    <location>
        <begin position="76"/>
        <end position="130"/>
    </location>
</feature>
<keyword evidence="1" id="KW-0812">Transmembrane</keyword>
<proteinExistence type="predicted"/>
<feature type="transmembrane region" description="Helical" evidence="1">
    <location>
        <begin position="24"/>
        <end position="46"/>
    </location>
</feature>
<evidence type="ECO:0000313" key="3">
    <source>
        <dbReference type="EMBL" id="ATC37730.1"/>
    </source>
</evidence>
<dbReference type="Proteomes" id="UP000190057">
    <property type="component" value="Chromosome"/>
</dbReference>